<dbReference type="PROSITE" id="PS00012">
    <property type="entry name" value="PHOSPHOPANTETHEINE"/>
    <property type="match status" value="2"/>
</dbReference>
<dbReference type="PROSITE" id="PS52004">
    <property type="entry name" value="KS3_2"/>
    <property type="match status" value="1"/>
</dbReference>
<feature type="domain" description="PKS/mFAS DH" evidence="8">
    <location>
        <begin position="1278"/>
        <end position="1571"/>
    </location>
</feature>
<evidence type="ECO:0000259" key="7">
    <source>
        <dbReference type="PROSITE" id="PS52004"/>
    </source>
</evidence>
<feature type="domain" description="Carrier" evidence="6">
    <location>
        <begin position="1612"/>
        <end position="1687"/>
    </location>
</feature>
<dbReference type="SUPFAM" id="SSF55048">
    <property type="entry name" value="Probable ACP-binding domain of malonyl-CoA ACP transacylase"/>
    <property type="match status" value="1"/>
</dbReference>
<dbReference type="Pfam" id="PF00975">
    <property type="entry name" value="Thioesterase"/>
    <property type="match status" value="1"/>
</dbReference>
<evidence type="ECO:0000313" key="10">
    <source>
        <dbReference type="Proteomes" id="UP000572817"/>
    </source>
</evidence>
<dbReference type="InterPro" id="IPR006162">
    <property type="entry name" value="Ppantetheine_attach_site"/>
</dbReference>
<dbReference type="Pfam" id="PF00550">
    <property type="entry name" value="PP-binding"/>
    <property type="match status" value="2"/>
</dbReference>
<dbReference type="EMBL" id="WWBZ02000009">
    <property type="protein sequence ID" value="KAF4311687.1"/>
    <property type="molecule type" value="Genomic_DNA"/>
</dbReference>
<proteinExistence type="predicted"/>
<dbReference type="Proteomes" id="UP000572817">
    <property type="component" value="Unassembled WGS sequence"/>
</dbReference>
<dbReference type="PROSITE" id="PS00606">
    <property type="entry name" value="KS3_1"/>
    <property type="match status" value="1"/>
</dbReference>
<evidence type="ECO:0000256" key="2">
    <source>
        <dbReference type="ARBA" id="ARBA00022553"/>
    </source>
</evidence>
<dbReference type="InterPro" id="IPR030918">
    <property type="entry name" value="PT_fungal_PKS"/>
</dbReference>
<dbReference type="InterPro" id="IPR050091">
    <property type="entry name" value="PKS_NRPS_Biosynth_Enz"/>
</dbReference>
<evidence type="ECO:0000256" key="1">
    <source>
        <dbReference type="ARBA" id="ARBA00022450"/>
    </source>
</evidence>
<dbReference type="InterPro" id="IPR009081">
    <property type="entry name" value="PP-bd_ACP"/>
</dbReference>
<name>A0A8H4J296_9PEZI</name>
<evidence type="ECO:0000313" key="9">
    <source>
        <dbReference type="EMBL" id="KAF4311687.1"/>
    </source>
</evidence>
<dbReference type="InterPro" id="IPR014030">
    <property type="entry name" value="Ketoacyl_synth_N"/>
</dbReference>
<dbReference type="Pfam" id="PF02801">
    <property type="entry name" value="Ketoacyl-synt_C"/>
    <property type="match status" value="1"/>
</dbReference>
<dbReference type="InterPro" id="IPR032088">
    <property type="entry name" value="SAT"/>
</dbReference>
<dbReference type="Gene3D" id="3.40.47.10">
    <property type="match status" value="1"/>
</dbReference>
<dbReference type="InterPro" id="IPR020807">
    <property type="entry name" value="PKS_DH"/>
</dbReference>
<dbReference type="Gene3D" id="3.40.50.1820">
    <property type="entry name" value="alpha/beta hydrolase"/>
    <property type="match status" value="1"/>
</dbReference>
<dbReference type="InterPro" id="IPR049552">
    <property type="entry name" value="PKS_DH_N"/>
</dbReference>
<dbReference type="Pfam" id="PF16073">
    <property type="entry name" value="SAT"/>
    <property type="match status" value="1"/>
</dbReference>
<keyword evidence="3" id="KW-0808">Transferase</keyword>
<dbReference type="InterPro" id="IPR016039">
    <property type="entry name" value="Thiolase-like"/>
</dbReference>
<feature type="region of interest" description="Disordered" evidence="5">
    <location>
        <begin position="1686"/>
        <end position="1718"/>
    </location>
</feature>
<feature type="domain" description="Carrier" evidence="6">
    <location>
        <begin position="1718"/>
        <end position="1794"/>
    </location>
</feature>
<dbReference type="GO" id="GO:0004315">
    <property type="term" value="F:3-oxoacyl-[acyl-carrier-protein] synthase activity"/>
    <property type="evidence" value="ECO:0007669"/>
    <property type="project" value="InterPro"/>
</dbReference>
<dbReference type="SUPFAM" id="SSF52151">
    <property type="entry name" value="FabD/lysophospholipase-like"/>
    <property type="match status" value="1"/>
</dbReference>
<dbReference type="PANTHER" id="PTHR43775:SF37">
    <property type="entry name" value="SI:DKEY-61P9.11"/>
    <property type="match status" value="1"/>
</dbReference>
<feature type="domain" description="Ketosynthase family 3 (KS3)" evidence="7">
    <location>
        <begin position="375"/>
        <end position="802"/>
    </location>
</feature>
<organism evidence="9 10">
    <name type="scientific">Botryosphaeria dothidea</name>
    <dbReference type="NCBI Taxonomy" id="55169"/>
    <lineage>
        <taxon>Eukaryota</taxon>
        <taxon>Fungi</taxon>
        <taxon>Dikarya</taxon>
        <taxon>Ascomycota</taxon>
        <taxon>Pezizomycotina</taxon>
        <taxon>Dothideomycetes</taxon>
        <taxon>Dothideomycetes incertae sedis</taxon>
        <taxon>Botryosphaeriales</taxon>
        <taxon>Botryosphaeriaceae</taxon>
        <taxon>Botryosphaeria</taxon>
    </lineage>
</organism>
<dbReference type="Gene3D" id="3.10.129.110">
    <property type="entry name" value="Polyketide synthase dehydratase"/>
    <property type="match status" value="1"/>
</dbReference>
<dbReference type="Pfam" id="PF00109">
    <property type="entry name" value="ketoacyl-synt"/>
    <property type="match status" value="1"/>
</dbReference>
<feature type="region of interest" description="C-terminal hotdog fold" evidence="4">
    <location>
        <begin position="1420"/>
        <end position="1571"/>
    </location>
</feature>
<dbReference type="Gene3D" id="1.10.1200.10">
    <property type="entry name" value="ACP-like"/>
    <property type="match status" value="2"/>
</dbReference>
<dbReference type="PANTHER" id="PTHR43775">
    <property type="entry name" value="FATTY ACID SYNTHASE"/>
    <property type="match status" value="1"/>
</dbReference>
<keyword evidence="10" id="KW-1185">Reference proteome</keyword>
<feature type="region of interest" description="N-terminal hotdog fold" evidence="4">
    <location>
        <begin position="1278"/>
        <end position="1400"/>
    </location>
</feature>
<dbReference type="Gene3D" id="3.40.366.10">
    <property type="entry name" value="Malonyl-Coenzyme A Acyl Carrier Protein, domain 2"/>
    <property type="match status" value="3"/>
</dbReference>
<dbReference type="InterPro" id="IPR029058">
    <property type="entry name" value="AB_hydrolase_fold"/>
</dbReference>
<feature type="compositionally biased region" description="Low complexity" evidence="5">
    <location>
        <begin position="1704"/>
        <end position="1715"/>
    </location>
</feature>
<keyword evidence="1" id="KW-0596">Phosphopantetheine</keyword>
<dbReference type="InterPro" id="IPR042104">
    <property type="entry name" value="PKS_dehydratase_sf"/>
</dbReference>
<dbReference type="InterPro" id="IPR016035">
    <property type="entry name" value="Acyl_Trfase/lysoPLipase"/>
</dbReference>
<dbReference type="SMART" id="SM00827">
    <property type="entry name" value="PKS_AT"/>
    <property type="match status" value="1"/>
</dbReference>
<dbReference type="InterPro" id="IPR018201">
    <property type="entry name" value="Ketoacyl_synth_AS"/>
</dbReference>
<evidence type="ECO:0000256" key="4">
    <source>
        <dbReference type="PROSITE-ProRule" id="PRU01363"/>
    </source>
</evidence>
<dbReference type="SMART" id="SM00826">
    <property type="entry name" value="PKS_DH"/>
    <property type="match status" value="1"/>
</dbReference>
<dbReference type="OrthoDB" id="329835at2759"/>
<feature type="region of interest" description="Disordered" evidence="5">
    <location>
        <begin position="1578"/>
        <end position="1612"/>
    </location>
</feature>
<dbReference type="InterPro" id="IPR049900">
    <property type="entry name" value="PKS_mFAS_DH"/>
</dbReference>
<dbReference type="Pfam" id="PF22621">
    <property type="entry name" value="CurL-like_PKS_C"/>
    <property type="match status" value="1"/>
</dbReference>
<dbReference type="Gene3D" id="3.30.70.3290">
    <property type="match status" value="1"/>
</dbReference>
<dbReference type="NCBIfam" id="TIGR04532">
    <property type="entry name" value="PT_fungal_PKS"/>
    <property type="match status" value="1"/>
</dbReference>
<dbReference type="GO" id="GO:0044550">
    <property type="term" value="P:secondary metabolite biosynthetic process"/>
    <property type="evidence" value="ECO:0007669"/>
    <property type="project" value="TreeGrafter"/>
</dbReference>
<dbReference type="InterPro" id="IPR001031">
    <property type="entry name" value="Thioesterase"/>
</dbReference>
<reference evidence="9" key="1">
    <citation type="submission" date="2020-04" db="EMBL/GenBank/DDBJ databases">
        <title>Genome Assembly and Annotation of Botryosphaeria dothidea sdau 11-99, a Latent Pathogen of Apple Fruit Ring Rot in China.</title>
        <authorList>
            <person name="Yu C."/>
            <person name="Diao Y."/>
            <person name="Lu Q."/>
            <person name="Zhao J."/>
            <person name="Cui S."/>
            <person name="Peng C."/>
            <person name="He B."/>
            <person name="Liu H."/>
        </authorList>
    </citation>
    <scope>NUCLEOTIDE SEQUENCE [LARGE SCALE GENOMIC DNA]</scope>
    <source>
        <strain evidence="9">Sdau11-99</strain>
    </source>
</reference>
<dbReference type="SMART" id="SM00825">
    <property type="entry name" value="PKS_KS"/>
    <property type="match status" value="1"/>
</dbReference>
<dbReference type="PROSITE" id="PS52019">
    <property type="entry name" value="PKS_MFAS_DH"/>
    <property type="match status" value="1"/>
</dbReference>
<dbReference type="InterPro" id="IPR036736">
    <property type="entry name" value="ACP-like_sf"/>
</dbReference>
<dbReference type="InterPro" id="IPR020841">
    <property type="entry name" value="PKS_Beta-ketoAc_synthase_dom"/>
</dbReference>
<dbReference type="Gene3D" id="3.30.70.250">
    <property type="entry name" value="Malonyl-CoA ACP transacylase, ACP-binding"/>
    <property type="match status" value="1"/>
</dbReference>
<dbReference type="SUPFAM" id="SSF53474">
    <property type="entry name" value="alpha/beta-Hydrolases"/>
    <property type="match status" value="1"/>
</dbReference>
<evidence type="ECO:0000256" key="3">
    <source>
        <dbReference type="ARBA" id="ARBA00022679"/>
    </source>
</evidence>
<feature type="active site" description="Proton donor; for dehydratase activity" evidence="4">
    <location>
        <position position="1482"/>
    </location>
</feature>
<accession>A0A8H4J296</accession>
<dbReference type="GO" id="GO:0006633">
    <property type="term" value="P:fatty acid biosynthetic process"/>
    <property type="evidence" value="ECO:0007669"/>
    <property type="project" value="InterPro"/>
</dbReference>
<dbReference type="InterPro" id="IPR001227">
    <property type="entry name" value="Ac_transferase_dom_sf"/>
</dbReference>
<feature type="compositionally biased region" description="Pro residues" evidence="5">
    <location>
        <begin position="1600"/>
        <end position="1609"/>
    </location>
</feature>
<dbReference type="PROSITE" id="PS50075">
    <property type="entry name" value="CARRIER"/>
    <property type="match status" value="2"/>
</dbReference>
<evidence type="ECO:0000259" key="6">
    <source>
        <dbReference type="PROSITE" id="PS50075"/>
    </source>
</evidence>
<evidence type="ECO:0008006" key="11">
    <source>
        <dbReference type="Google" id="ProtNLM"/>
    </source>
</evidence>
<evidence type="ECO:0000256" key="5">
    <source>
        <dbReference type="SAM" id="MobiDB-lite"/>
    </source>
</evidence>
<keyword evidence="2" id="KW-0597">Phosphoprotein</keyword>
<dbReference type="CDD" id="cd00833">
    <property type="entry name" value="PKS"/>
    <property type="match status" value="1"/>
</dbReference>
<gene>
    <name evidence="9" type="ORF">GTA08_BOTSDO13036</name>
</gene>
<dbReference type="SUPFAM" id="SSF53901">
    <property type="entry name" value="Thiolase-like"/>
    <property type="match status" value="1"/>
</dbReference>
<dbReference type="Pfam" id="PF21089">
    <property type="entry name" value="PKS_DH_N"/>
    <property type="match status" value="1"/>
</dbReference>
<dbReference type="InterPro" id="IPR014043">
    <property type="entry name" value="Acyl_transferase_dom"/>
</dbReference>
<dbReference type="InterPro" id="IPR016036">
    <property type="entry name" value="Malonyl_transacylase_ACP-bd"/>
</dbReference>
<protein>
    <recommendedName>
        <fullName evidence="11">Polyketide synthase protein</fullName>
    </recommendedName>
</protein>
<dbReference type="GO" id="GO:0004312">
    <property type="term" value="F:fatty acid synthase activity"/>
    <property type="evidence" value="ECO:0007669"/>
    <property type="project" value="TreeGrafter"/>
</dbReference>
<sequence length="2078" mass="224788">MTSRNVLLFAGQGSSLSPDRTRPPPTSATAVRFLEACHQALSTELNSLSGPERFAVEDIVDTFSSTQSLIDPQVHTSAVVQGVVLYIQQILDFISFAGDDTEDSLSDSTSISETAGFCSGILPAIIVSVCPHPGSQEFLDIAVAGFRLSFWIGLRSSLFCRNVAGDDAGNFPWSLTVQGLELEQLEALIAQFNESAEAKLPIRIATTLSDRVNSITGEGQALNEFKVKYLPERTPSRFANIHGYYHGGECLKGTLEAVLADVERRGIQFPTWEALQIPVRSTQDGKHLYSSKTTVSLLEFMLESIFMHQVNWNLASQLLLRDVLDRLDQDSKLRYSILGLGPNSKSLLRGMSYGSGNPRLQVTSFIPGITDRHDSEDIAIIGMSVDYPSGEGTEQLWDTLEKGLNVVEEVPSSRFQISDYYDPDAKTTAPRKMNSKYGNFLDDPFAFDNTFFQISPREAKSMDPQQRLLLHAALDALEDAGYAPDSTPSFQKDSTGVYVGVATLDYVENARNDIDVYYSPGTLRAFLSGRISYAFQFKGPSIVVDTACSSSTVALYQACRAIQSGECTSALAGGVNVISSPDMYLGLSRAHFLSNTGQCKPWDASADGYSRSEGCGLFVLKKFSDAVVEGDRIHGVIRGIEVNQCGTAKSITHPDSDTQADLFKSLLDKTKTDPDTIGVVEAHGTGTQAGDYAEANSLQAAFGRRKSDNPLTLSSIKGNIGHAEAASGAAGLAKLVLSMEKHQVPPQAAHEKLNPRLSAIKENNIVVPTETTEWKNASGAPRRALLNNFGAAGSNASLILEEFVQPPCMFRSPSRSCHVLNLSAKTAGALERLREQYCAYITANREGLSLANLCYSANARRQEFDGFRLSVTDQSVDGILQKLEQAKIPSQSPPSTGKPITAFVFSGQGSVYQGMGAELLSTAPVFRESVRQCNAVLSDLGFPRVDVLLSTEPEAFHALDPKDRAAVSQCACFAVEYGLAQLWMAWGCAPDVLIGHSLGEYAALATAGVLELHDALLLVARRAELMGDLCQEASTGMVACGVPPAHVKELLTSRENEFEGLTVACINSNDDCVVSGPLASLERFVDHCKASGHKAKQLDVPFGFHSAAMDPILGPFADIASSVQTNGPKIPVASSYLGRLMAENDVSPEYFVRHARQPVEFSRATEALAEMAGDGKISFVEVGPGPITLPMLKATLKQTEAAYIASMKPKEAPWVSFCSALSSLFLQCTAIQWRQVYAGLDVQFLADLPRYPLSPTTFVIPFQETVSTSKDEEVQAPQSIYKFLNGLRSSSSDGTDFGSKVSAMAEFIKAHDVGGAPLCPASVYIELVLEAMELMKSEGSQNDNFRTLRDLTFDKPLVYSEGKDTEVLTSMSADDSYFRVLSADSTIHCTGSATLTDDAAISTEFSRRASYIKRQKESIAFVDKFTTRILYDVVFPRVVAYSGPYVTIKHLDIAASGLEAAGTFQLPSSGRDGFVCPPAFTDTLLHAAGFVANSKINADEACICVKVERVTIPCGAENKALYGHEMGVYCGLVECFDDLIIGDAYALDDESNVVACVEGMHFKRLRLKSFQAHLARSLKPTPTQELRNDSGIKASNRPPSRAPPPPRPVQQPSIRETLYSSVSDICGVTHTGIQENTRLSDIGVDSLLTIELTTALQQQFSHLGLEGSDFANCETVGEMEAILDKADAEKGDGTPSADVVPDLSAGRSSPSSEASMTPDSVARVDEFFQQVCGFSLQAVDKNTSLASLGVDSLLSIELVNGLNHTFGIQLDDVSISELSVRALEEVIFPNEPEPAKQQEPPTASGYLGVPESEAPIISGMDTLPVALQKSGNSNEKRAPLYLFHDGSGLCNVYSRLGKLDRDVYGVFSIDFSSVDNSISTLEELASRYIDQLGLTNKDNIMLGGWSFGGVLAFEVSRQLRRRGNTSVQGVILIDSPQPVSHEPLPQAVVSHVCERLPAHTPAMRRIRLAIEAQFQRNARLLGGYNPLSEGAGAGGDVQCVMMKCKETFDAEGLCDVSYPWLSDDGSRLESVKVWESLVGRSVPVLDVSGNHFDLFSPENVKQVSEQLKKASLILENEK</sequence>
<dbReference type="InterPro" id="IPR014031">
    <property type="entry name" value="Ketoacyl_synth_C"/>
</dbReference>
<dbReference type="SUPFAM" id="SSF47336">
    <property type="entry name" value="ACP-like"/>
    <property type="match status" value="2"/>
</dbReference>
<dbReference type="Pfam" id="PF00698">
    <property type="entry name" value="Acyl_transf_1"/>
    <property type="match status" value="1"/>
</dbReference>
<feature type="active site" description="Proton acceptor; for dehydratase activity" evidence="4">
    <location>
        <position position="1311"/>
    </location>
</feature>
<dbReference type="InterPro" id="IPR049551">
    <property type="entry name" value="PKS_DH_C"/>
</dbReference>
<comment type="caution">
    <text evidence="9">The sequence shown here is derived from an EMBL/GenBank/DDBJ whole genome shotgun (WGS) entry which is preliminary data.</text>
</comment>
<evidence type="ECO:0000259" key="8">
    <source>
        <dbReference type="PROSITE" id="PS52019"/>
    </source>
</evidence>
<dbReference type="Pfam" id="PF14765">
    <property type="entry name" value="PS-DH"/>
    <property type="match status" value="1"/>
</dbReference>